<name>A0A2L2U1F1_9HYPO</name>
<feature type="compositionally biased region" description="Polar residues" evidence="1">
    <location>
        <begin position="156"/>
        <end position="165"/>
    </location>
</feature>
<evidence type="ECO:0000256" key="1">
    <source>
        <dbReference type="SAM" id="MobiDB-lite"/>
    </source>
</evidence>
<evidence type="ECO:0000313" key="3">
    <source>
        <dbReference type="Proteomes" id="UP000245910"/>
    </source>
</evidence>
<protein>
    <submittedName>
        <fullName evidence="2">Uncharacterized protein</fullName>
    </submittedName>
</protein>
<keyword evidence="3" id="KW-1185">Reference proteome</keyword>
<reference evidence="3" key="1">
    <citation type="submission" date="2014-10" db="EMBL/GenBank/DDBJ databases">
        <authorList>
            <person name="King R."/>
        </authorList>
    </citation>
    <scope>NUCLEOTIDE SEQUENCE [LARGE SCALE GENOMIC DNA]</scope>
    <source>
        <strain evidence="3">A3/5</strain>
    </source>
</reference>
<feature type="region of interest" description="Disordered" evidence="1">
    <location>
        <begin position="116"/>
        <end position="165"/>
    </location>
</feature>
<sequence length="165" mass="17869">MSAELKRKGGLNEPKLIHCGLKRLEAIESSDSHSDSGSLLQLPSIAQDASFLFWFGGLFLPHLSSILSIATSCSCSFLSFSAANLLQGGSPTAIKPAGASWRSASSSKYRQNIPYPKPQVIPRIPRHVKAGSTATNSQERHLPVDPSTVEKPFYGCSNQREWPDS</sequence>
<proteinExistence type="predicted"/>
<organism evidence="2 3">
    <name type="scientific">Fusarium venenatum</name>
    <dbReference type="NCBI Taxonomy" id="56646"/>
    <lineage>
        <taxon>Eukaryota</taxon>
        <taxon>Fungi</taxon>
        <taxon>Dikarya</taxon>
        <taxon>Ascomycota</taxon>
        <taxon>Pezizomycotina</taxon>
        <taxon>Sordariomycetes</taxon>
        <taxon>Hypocreomycetidae</taxon>
        <taxon>Hypocreales</taxon>
        <taxon>Nectriaceae</taxon>
        <taxon>Fusarium</taxon>
    </lineage>
</organism>
<accession>A0A2L2U1F1</accession>
<evidence type="ECO:0000313" key="2">
    <source>
        <dbReference type="EMBL" id="CEI69050.1"/>
    </source>
</evidence>
<dbReference type="EMBL" id="LN649231">
    <property type="protein sequence ID" value="CEI69050.1"/>
    <property type="molecule type" value="Genomic_DNA"/>
</dbReference>
<dbReference type="AlphaFoldDB" id="A0A2L2U1F1"/>
<dbReference type="Proteomes" id="UP000245910">
    <property type="component" value="Chromosome III"/>
</dbReference>